<evidence type="ECO:0000256" key="5">
    <source>
        <dbReference type="ARBA" id="ARBA00022729"/>
    </source>
</evidence>
<evidence type="ECO:0000256" key="6">
    <source>
        <dbReference type="ARBA" id="ARBA00022837"/>
    </source>
</evidence>
<dbReference type="InterPro" id="IPR045032">
    <property type="entry name" value="PEL"/>
</dbReference>
<dbReference type="InterPro" id="IPR012334">
    <property type="entry name" value="Pectin_lyas_fold"/>
</dbReference>
<protein>
    <recommendedName>
        <fullName evidence="3 8">Pectate lyase</fullName>
        <ecNumber evidence="3 8">4.2.2.2</ecNumber>
    </recommendedName>
</protein>
<reference evidence="10" key="1">
    <citation type="submission" date="2024-02" db="EMBL/GenBank/DDBJ databases">
        <authorList>
            <consortium name="ELIXIR-Norway"/>
            <consortium name="Elixir Norway"/>
        </authorList>
    </citation>
    <scope>NUCLEOTIDE SEQUENCE</scope>
</reference>
<name>A0ABP0UXA3_9BRYO</name>
<evidence type="ECO:0000313" key="11">
    <source>
        <dbReference type="Proteomes" id="UP001497512"/>
    </source>
</evidence>
<keyword evidence="7 8" id="KW-0456">Lyase</keyword>
<proteinExistence type="inferred from homology"/>
<organism evidence="10 11">
    <name type="scientific">Sphagnum troendelagicum</name>
    <dbReference type="NCBI Taxonomy" id="128251"/>
    <lineage>
        <taxon>Eukaryota</taxon>
        <taxon>Viridiplantae</taxon>
        <taxon>Streptophyta</taxon>
        <taxon>Embryophyta</taxon>
        <taxon>Bryophyta</taxon>
        <taxon>Sphagnophytina</taxon>
        <taxon>Sphagnopsida</taxon>
        <taxon>Sphagnales</taxon>
        <taxon>Sphagnaceae</taxon>
        <taxon>Sphagnum</taxon>
    </lineage>
</organism>
<dbReference type="Gene3D" id="2.160.20.10">
    <property type="entry name" value="Single-stranded right-handed beta-helix, Pectin lyase-like"/>
    <property type="match status" value="1"/>
</dbReference>
<sequence>MACISSSAWQQQAVVVLFLIAVAASQCGAVRHMGTAPSVVKLSEHILPGTTQVENSRAAGHALANAKNTVQFTAAADDSVMGVSTNYTRRVLAGCGTGNPIDDCWRCDPDWASHRQSLADCAIGFGRNAVGGQNGQIYIVTDNSDDDVVNPTPGTLRWGAIQDEPLWIIFQQDMLIELQEELIMNSFKTLDGRGANVHIAGRACLTIQFVSNIIVHGIHIHDCVSTGPATIRSTPEHVGNRGTTDGDGINVFGSNNIWIDHNYFANCADGLTDVIEGSTAITISNNYFTNHDKVMLLGAHPKDTFDKNMEVTVAFNHFGANLVQRMPRCRFGYFHVVNNYYYSWGTYAVGGSENPTINSEGNYYIAPSGAPFKEVTKRLEDDGTVSIADWESWNWRSAGDIFINGAYFTPSGVNSNDATFYAKATSFSARPASMVGVMTNDAGPLML</sequence>
<evidence type="ECO:0000256" key="3">
    <source>
        <dbReference type="ARBA" id="ARBA00012272"/>
    </source>
</evidence>
<dbReference type="PRINTS" id="PR00807">
    <property type="entry name" value="AMBALLERGEN"/>
</dbReference>
<evidence type="ECO:0000256" key="8">
    <source>
        <dbReference type="RuleBase" id="RU361123"/>
    </source>
</evidence>
<evidence type="ECO:0000256" key="1">
    <source>
        <dbReference type="ARBA" id="ARBA00000695"/>
    </source>
</evidence>
<dbReference type="InterPro" id="IPR002022">
    <property type="entry name" value="Pec_lyase"/>
</dbReference>
<accession>A0ABP0UXA3</accession>
<feature type="domain" description="Pectate lyase" evidence="9">
    <location>
        <begin position="173"/>
        <end position="370"/>
    </location>
</feature>
<keyword evidence="11" id="KW-1185">Reference proteome</keyword>
<comment type="pathway">
    <text evidence="2 8">Glycan metabolism; pectin degradation; 2-dehydro-3-deoxy-D-gluconate from pectin: step 2/5.</text>
</comment>
<evidence type="ECO:0000256" key="2">
    <source>
        <dbReference type="ARBA" id="ARBA00005220"/>
    </source>
</evidence>
<comment type="cofactor">
    <cofactor evidence="8">
        <name>Ca(2+)</name>
        <dbReference type="ChEBI" id="CHEBI:29108"/>
    </cofactor>
    <text evidence="8">Binds 1 Ca(2+) ion. Required for its activity.</text>
</comment>
<evidence type="ECO:0000259" key="9">
    <source>
        <dbReference type="SMART" id="SM00656"/>
    </source>
</evidence>
<feature type="signal peptide" evidence="8">
    <location>
        <begin position="1"/>
        <end position="29"/>
    </location>
</feature>
<keyword evidence="5 8" id="KW-0732">Signal</keyword>
<dbReference type="SUPFAM" id="SSF51126">
    <property type="entry name" value="Pectin lyase-like"/>
    <property type="match status" value="1"/>
</dbReference>
<dbReference type="InterPro" id="IPR018082">
    <property type="entry name" value="AmbAllergen"/>
</dbReference>
<dbReference type="PANTHER" id="PTHR31683">
    <property type="entry name" value="PECTATE LYASE 18-RELATED"/>
    <property type="match status" value="1"/>
</dbReference>
<keyword evidence="4 8" id="KW-0479">Metal-binding</keyword>
<dbReference type="EMBL" id="OZ019899">
    <property type="protein sequence ID" value="CAK9232329.1"/>
    <property type="molecule type" value="Genomic_DNA"/>
</dbReference>
<comment type="similarity">
    <text evidence="8">Belongs to the polysaccharide lyase 1 family.</text>
</comment>
<evidence type="ECO:0000313" key="10">
    <source>
        <dbReference type="EMBL" id="CAK9232329.1"/>
    </source>
</evidence>
<dbReference type="PANTHER" id="PTHR31683:SF187">
    <property type="entry name" value="PECTATE LYASE 18-RELATED"/>
    <property type="match status" value="1"/>
</dbReference>
<gene>
    <name evidence="10" type="ORF">CSSPTR1EN2_LOCUS21203</name>
</gene>
<evidence type="ECO:0000256" key="4">
    <source>
        <dbReference type="ARBA" id="ARBA00022723"/>
    </source>
</evidence>
<evidence type="ECO:0000256" key="7">
    <source>
        <dbReference type="ARBA" id="ARBA00023239"/>
    </source>
</evidence>
<dbReference type="EC" id="4.2.2.2" evidence="3 8"/>
<keyword evidence="6 8" id="KW-0106">Calcium</keyword>
<comment type="catalytic activity">
    <reaction evidence="1 8">
        <text>Eliminative cleavage of (1-&gt;4)-alpha-D-galacturonan to give oligosaccharides with 4-deoxy-alpha-D-galact-4-enuronosyl groups at their non-reducing ends.</text>
        <dbReference type="EC" id="4.2.2.2"/>
    </reaction>
</comment>
<feature type="chain" id="PRO_5045003258" description="Pectate lyase" evidence="8">
    <location>
        <begin position="30"/>
        <end position="447"/>
    </location>
</feature>
<dbReference type="InterPro" id="IPR011050">
    <property type="entry name" value="Pectin_lyase_fold/virulence"/>
</dbReference>
<dbReference type="Pfam" id="PF00544">
    <property type="entry name" value="Pectate_lyase_4"/>
    <property type="match status" value="1"/>
</dbReference>
<dbReference type="Proteomes" id="UP001497512">
    <property type="component" value="Chromosome 7"/>
</dbReference>
<dbReference type="SMART" id="SM00656">
    <property type="entry name" value="Amb_all"/>
    <property type="match status" value="1"/>
</dbReference>